<dbReference type="EMBL" id="LBSX01000003">
    <property type="protein sequence ID" value="KKQ27992.1"/>
    <property type="molecule type" value="Genomic_DNA"/>
</dbReference>
<dbReference type="STRING" id="1619046.US42_C0003G0049"/>
<reference evidence="1 2" key="1">
    <citation type="journal article" date="2015" name="Nature">
        <title>rRNA introns, odd ribosomes, and small enigmatic genomes across a large radiation of phyla.</title>
        <authorList>
            <person name="Brown C.T."/>
            <person name="Hug L.A."/>
            <person name="Thomas B.C."/>
            <person name="Sharon I."/>
            <person name="Castelle C.J."/>
            <person name="Singh A."/>
            <person name="Wilkins M.J."/>
            <person name="Williams K.H."/>
            <person name="Banfield J.F."/>
        </authorList>
    </citation>
    <scope>NUCLEOTIDE SEQUENCE [LARGE SCALE GENOMIC DNA]</scope>
</reference>
<accession>A0A0G0GDA9</accession>
<organism evidence="1 2">
    <name type="scientific">Candidatus Magasanikbacteria bacterium GW2011_GWC2_37_14</name>
    <dbReference type="NCBI Taxonomy" id="1619046"/>
    <lineage>
        <taxon>Bacteria</taxon>
        <taxon>Candidatus Magasanikiibacteriota</taxon>
    </lineage>
</organism>
<evidence type="ECO:0000313" key="2">
    <source>
        <dbReference type="Proteomes" id="UP000034849"/>
    </source>
</evidence>
<proteinExistence type="predicted"/>
<sequence length="317" mass="37308">MELKNNFWFNYQLQNYHEVVDSFGLLENKRLEIISKIGKLGERIFLYVDFISKKILQHQIKPEVSFETNLIKYLDLGLLNNFINDPLNKENRDLFSEQLLLVYSALGGALPINAYSVEEMLQIKSAEYLYYDDNIFVGTLRYIFSDLDVFYKYLPSISDYLFRDGQNSIKQNFDWHTAFIYSALINFCWSSFWFLKSEEQENLLKNYFYTAIVAGVPVKIILDRFLAVGTAEEKVRCQQLFANGLENNLEEVPLNGDFTEWKKLLAIIRGFSVRIKGSNSGFEQEEFLKEFYQNQPGRDVYRGWLREVLNIVFSLEK</sequence>
<dbReference type="Proteomes" id="UP000034849">
    <property type="component" value="Unassembled WGS sequence"/>
</dbReference>
<dbReference type="AlphaFoldDB" id="A0A0G0GDA9"/>
<gene>
    <name evidence="1" type="ORF">US42_C0003G0049</name>
</gene>
<comment type="caution">
    <text evidence="1">The sequence shown here is derived from an EMBL/GenBank/DDBJ whole genome shotgun (WGS) entry which is preliminary data.</text>
</comment>
<name>A0A0G0GDA9_9BACT</name>
<evidence type="ECO:0000313" key="1">
    <source>
        <dbReference type="EMBL" id="KKQ27992.1"/>
    </source>
</evidence>
<protein>
    <submittedName>
        <fullName evidence="1">Uncharacterized protein</fullName>
    </submittedName>
</protein>